<protein>
    <recommendedName>
        <fullName evidence="1">DUF7834 domain-containing protein</fullName>
    </recommendedName>
</protein>
<evidence type="ECO:0000313" key="2">
    <source>
        <dbReference type="EMBL" id="SIT95597.1"/>
    </source>
</evidence>
<name>A0A1U7PSC1_9FLAO</name>
<dbReference type="Pfam" id="PF25202">
    <property type="entry name" value="DUF7834"/>
    <property type="match status" value="1"/>
</dbReference>
<dbReference type="EMBL" id="FTPU01000002">
    <property type="protein sequence ID" value="SIT95597.1"/>
    <property type="molecule type" value="Genomic_DNA"/>
</dbReference>
<sequence>MPIINGKVFFDYVFHYIELKRDLFENIIFRDFQNFYTIFTNYEKSDRIGDLKVKNLFENICMLFTDRFGIDKFDKVYYTEFYKNCYQLRLDKKAINDNSVLNYEKGQKFFYQIPDVYQPEELHQSLFCNYVYDKEWSVGNFVKGSEKIYKYLTNKIDENGATK</sequence>
<proteinExistence type="predicted"/>
<reference evidence="3" key="1">
    <citation type="submission" date="2016-10" db="EMBL/GenBank/DDBJ databases">
        <authorList>
            <person name="Varghese N."/>
            <person name="Submissions S."/>
        </authorList>
    </citation>
    <scope>NUCLEOTIDE SEQUENCE [LARGE SCALE GENOMIC DNA]</scope>
    <source>
        <strain evidence="3">DSM 19482</strain>
    </source>
</reference>
<organism evidence="2 3">
    <name type="scientific">Epilithonimonas bovis DSM 19482</name>
    <dbReference type="NCBI Taxonomy" id="1121284"/>
    <lineage>
        <taxon>Bacteria</taxon>
        <taxon>Pseudomonadati</taxon>
        <taxon>Bacteroidota</taxon>
        <taxon>Flavobacteriia</taxon>
        <taxon>Flavobacteriales</taxon>
        <taxon>Weeksellaceae</taxon>
        <taxon>Chryseobacterium group</taxon>
        <taxon>Epilithonimonas</taxon>
    </lineage>
</organism>
<dbReference type="Proteomes" id="UP000187261">
    <property type="component" value="Unassembled WGS sequence"/>
</dbReference>
<evidence type="ECO:0000259" key="1">
    <source>
        <dbReference type="Pfam" id="PF25202"/>
    </source>
</evidence>
<gene>
    <name evidence="2" type="ORF">SAMN05660493_00245</name>
</gene>
<keyword evidence="3" id="KW-1185">Reference proteome</keyword>
<feature type="domain" description="DUF7834" evidence="1">
    <location>
        <begin position="1"/>
        <end position="127"/>
    </location>
</feature>
<dbReference type="RefSeq" id="WP_076781685.1">
    <property type="nucleotide sequence ID" value="NZ_FTPU01000002.1"/>
</dbReference>
<accession>A0A1U7PSC1</accession>
<dbReference type="STRING" id="1121284.SAMN05660493_00245"/>
<evidence type="ECO:0000313" key="3">
    <source>
        <dbReference type="Proteomes" id="UP000187261"/>
    </source>
</evidence>
<dbReference type="InterPro" id="IPR057156">
    <property type="entry name" value="DUF7834"/>
</dbReference>
<dbReference type="AlphaFoldDB" id="A0A1U7PSC1"/>